<protein>
    <recommendedName>
        <fullName evidence="3">Kinetochore protein Sos7 coiled-coil domain-containing protein</fullName>
    </recommendedName>
</protein>
<keyword evidence="1" id="KW-0175">Coiled coil</keyword>
<evidence type="ECO:0000259" key="3">
    <source>
        <dbReference type="Pfam" id="PF20882"/>
    </source>
</evidence>
<dbReference type="InterPro" id="IPR037475">
    <property type="entry name" value="Sos7"/>
</dbReference>
<feature type="compositionally biased region" description="Basic and acidic residues" evidence="2">
    <location>
        <begin position="252"/>
        <end position="264"/>
    </location>
</feature>
<evidence type="ECO:0000313" key="4">
    <source>
        <dbReference type="EMBL" id="KAH1900961.1"/>
    </source>
</evidence>
<feature type="domain" description="Kinetochore protein Sos7 coiled-coil" evidence="3">
    <location>
        <begin position="75"/>
        <end position="149"/>
    </location>
</feature>
<dbReference type="GO" id="GO:0034501">
    <property type="term" value="P:protein localization to kinetochore"/>
    <property type="evidence" value="ECO:0007669"/>
    <property type="project" value="InterPro"/>
</dbReference>
<dbReference type="PANTHER" id="PTHR37329">
    <property type="entry name" value="KINETOCHORE PROTEIN SOS7"/>
    <property type="match status" value="1"/>
</dbReference>
<dbReference type="Pfam" id="PF20882">
    <property type="entry name" value="Sos7"/>
    <property type="match status" value="1"/>
</dbReference>
<evidence type="ECO:0000256" key="1">
    <source>
        <dbReference type="SAM" id="Coils"/>
    </source>
</evidence>
<accession>A0A9P8SQE0</accession>
<comment type="caution">
    <text evidence="4">The sequence shown here is derived from an EMBL/GenBank/DDBJ whole genome shotgun (WGS) entry which is preliminary data.</text>
</comment>
<dbReference type="PANTHER" id="PTHR37329:SF1">
    <property type="entry name" value="KINETOCHORE PROTEIN SOS7"/>
    <property type="match status" value="1"/>
</dbReference>
<evidence type="ECO:0000313" key="5">
    <source>
        <dbReference type="Proteomes" id="UP000813423"/>
    </source>
</evidence>
<dbReference type="Proteomes" id="UP000813423">
    <property type="component" value="Unassembled WGS sequence"/>
</dbReference>
<dbReference type="InterPro" id="IPR048781">
    <property type="entry name" value="Sos7_CC"/>
</dbReference>
<dbReference type="GO" id="GO:0000776">
    <property type="term" value="C:kinetochore"/>
    <property type="evidence" value="ECO:0007669"/>
    <property type="project" value="InterPro"/>
</dbReference>
<gene>
    <name evidence="4" type="ORF">KXV57_008275</name>
</gene>
<evidence type="ECO:0000256" key="2">
    <source>
        <dbReference type="SAM" id="MobiDB-lite"/>
    </source>
</evidence>
<dbReference type="EMBL" id="JAIBSC010000071">
    <property type="protein sequence ID" value="KAH1900961.1"/>
    <property type="molecule type" value="Genomic_DNA"/>
</dbReference>
<proteinExistence type="predicted"/>
<organism evidence="4 5">
    <name type="scientific">Aspergillus fumigatus</name>
    <name type="common">Neosartorya fumigata</name>
    <dbReference type="NCBI Taxonomy" id="746128"/>
    <lineage>
        <taxon>Eukaryota</taxon>
        <taxon>Fungi</taxon>
        <taxon>Dikarya</taxon>
        <taxon>Ascomycota</taxon>
        <taxon>Pezizomycotina</taxon>
        <taxon>Eurotiomycetes</taxon>
        <taxon>Eurotiomycetidae</taxon>
        <taxon>Eurotiales</taxon>
        <taxon>Aspergillaceae</taxon>
        <taxon>Aspergillus</taxon>
        <taxon>Aspergillus subgen. Fumigati</taxon>
    </lineage>
</organism>
<feature type="coiled-coil region" evidence="1">
    <location>
        <begin position="110"/>
        <end position="141"/>
    </location>
</feature>
<dbReference type="GO" id="GO:0051315">
    <property type="term" value="P:attachment of mitotic spindle microtubules to kinetochore"/>
    <property type="evidence" value="ECO:0007669"/>
    <property type="project" value="TreeGrafter"/>
</dbReference>
<dbReference type="AlphaFoldDB" id="A0A9P8SQE0"/>
<sequence length="287" mass="32081">MTNQNPAETLEQLRQLEQENGDLKTCLAIIRISEPISSSDAKKFNSSLSKRTSDVSAIDNPTPASLEADLTHYKELFAKLRFSYVEQVTKEKFLRAIVGDPPLVVGHNENVELEGQLAEVKAELKSRKEEVRIMIEDMEKMGRDLASRYKKVQLQMTQLSTLPESIENLESTIAGLRAKQVATMGTTSSQSLPLPVTLSLLAEREAELAALNRQLAAVQNVLPRKTREAEAMERELSVLERRRSEATAQAREAQRMKQEGKSDGLEELGRWYKSAEETLKSLVGVEG</sequence>
<reference evidence="4" key="1">
    <citation type="submission" date="2021-08" db="EMBL/GenBank/DDBJ databases">
        <title>Global Aspergillus fumigatus from environmental and clinical sources.</title>
        <authorList>
            <person name="Barber A."/>
            <person name="Sae-Ong T."/>
        </authorList>
    </citation>
    <scope>NUCLEOTIDE SEQUENCE</scope>
    <source>
        <strain evidence="4">NRZ-2016-071</strain>
    </source>
</reference>
<feature type="region of interest" description="Disordered" evidence="2">
    <location>
        <begin position="241"/>
        <end position="264"/>
    </location>
</feature>
<name>A0A9P8SQE0_ASPFM</name>